<proteinExistence type="predicted"/>
<dbReference type="PANTHER" id="PTHR43434:SF24">
    <property type="entry name" value="HYDROLASE-RELATED"/>
    <property type="match status" value="1"/>
</dbReference>
<dbReference type="NCBIfam" id="TIGR01549">
    <property type="entry name" value="HAD-SF-IA-v1"/>
    <property type="match status" value="1"/>
</dbReference>
<dbReference type="Pfam" id="PF13419">
    <property type="entry name" value="HAD_2"/>
    <property type="match status" value="1"/>
</dbReference>
<dbReference type="InterPro" id="IPR006439">
    <property type="entry name" value="HAD-SF_hydro_IA"/>
</dbReference>
<sequence length="230" mass="24685">MPDIDTLIFDWDGTLSDSVGHIVSAMRAAAEEAMMPVPDVSAVRGIIGLGLPEAVAALYPQEGDNQRLAAVVGCYRHQYRSQEVQPVSLFPGVLEALARWRAEGYRLAVATGKGRNGLDRMLAQHDLLGYFDATRCADETASKPHPLMLQEILQELGSLSSAAIMVGDSSFDLDMAANANVRAVAATYGAQSREQLLRCAPVHCIDEFAELAGWLSKSGRVGRKTAIGEA</sequence>
<dbReference type="Gene3D" id="1.10.150.240">
    <property type="entry name" value="Putative phosphatase, domain 2"/>
    <property type="match status" value="1"/>
</dbReference>
<accession>A0A0F9V2Q3</accession>
<dbReference type="PANTHER" id="PTHR43434">
    <property type="entry name" value="PHOSPHOGLYCOLATE PHOSPHATASE"/>
    <property type="match status" value="1"/>
</dbReference>
<name>A0A0F9V2Q3_9ZZZZ</name>
<reference evidence="1" key="1">
    <citation type="journal article" date="2015" name="Nature">
        <title>Complex archaea that bridge the gap between prokaryotes and eukaryotes.</title>
        <authorList>
            <person name="Spang A."/>
            <person name="Saw J.H."/>
            <person name="Jorgensen S.L."/>
            <person name="Zaremba-Niedzwiedzka K."/>
            <person name="Martijn J."/>
            <person name="Lind A.E."/>
            <person name="van Eijk R."/>
            <person name="Schleper C."/>
            <person name="Guy L."/>
            <person name="Ettema T.J."/>
        </authorList>
    </citation>
    <scope>NUCLEOTIDE SEQUENCE</scope>
</reference>
<organism evidence="1">
    <name type="scientific">marine sediment metagenome</name>
    <dbReference type="NCBI Taxonomy" id="412755"/>
    <lineage>
        <taxon>unclassified sequences</taxon>
        <taxon>metagenomes</taxon>
        <taxon>ecological metagenomes</taxon>
    </lineage>
</organism>
<dbReference type="SUPFAM" id="SSF56784">
    <property type="entry name" value="HAD-like"/>
    <property type="match status" value="1"/>
</dbReference>
<dbReference type="SFLD" id="SFLDG01129">
    <property type="entry name" value="C1.5:_HAD__Beta-PGM__Phosphata"/>
    <property type="match status" value="1"/>
</dbReference>
<comment type="caution">
    <text evidence="1">The sequence shown here is derived from an EMBL/GenBank/DDBJ whole genome shotgun (WGS) entry which is preliminary data.</text>
</comment>
<dbReference type="Gene3D" id="3.40.50.1000">
    <property type="entry name" value="HAD superfamily/HAD-like"/>
    <property type="match status" value="1"/>
</dbReference>
<dbReference type="AlphaFoldDB" id="A0A0F9V2Q3"/>
<dbReference type="InterPro" id="IPR050155">
    <property type="entry name" value="HAD-like_hydrolase_sf"/>
</dbReference>
<dbReference type="GO" id="GO:0008967">
    <property type="term" value="F:phosphoglycolate phosphatase activity"/>
    <property type="evidence" value="ECO:0007669"/>
    <property type="project" value="TreeGrafter"/>
</dbReference>
<protein>
    <recommendedName>
        <fullName evidence="2">HAD family hydrolase</fullName>
    </recommendedName>
</protein>
<dbReference type="InterPro" id="IPR041492">
    <property type="entry name" value="HAD_2"/>
</dbReference>
<dbReference type="SFLD" id="SFLDS00003">
    <property type="entry name" value="Haloacid_Dehalogenase"/>
    <property type="match status" value="1"/>
</dbReference>
<dbReference type="GO" id="GO:0006281">
    <property type="term" value="P:DNA repair"/>
    <property type="evidence" value="ECO:0007669"/>
    <property type="project" value="TreeGrafter"/>
</dbReference>
<dbReference type="EMBL" id="LAZR01000046">
    <property type="protein sequence ID" value="KKN99540.1"/>
    <property type="molecule type" value="Genomic_DNA"/>
</dbReference>
<dbReference type="GO" id="GO:0005829">
    <property type="term" value="C:cytosol"/>
    <property type="evidence" value="ECO:0007669"/>
    <property type="project" value="TreeGrafter"/>
</dbReference>
<dbReference type="InterPro" id="IPR036412">
    <property type="entry name" value="HAD-like_sf"/>
</dbReference>
<dbReference type="InterPro" id="IPR023214">
    <property type="entry name" value="HAD_sf"/>
</dbReference>
<gene>
    <name evidence="1" type="ORF">LCGC14_0136310</name>
</gene>
<evidence type="ECO:0008006" key="2">
    <source>
        <dbReference type="Google" id="ProtNLM"/>
    </source>
</evidence>
<evidence type="ECO:0000313" key="1">
    <source>
        <dbReference type="EMBL" id="KKN99540.1"/>
    </source>
</evidence>
<dbReference type="InterPro" id="IPR023198">
    <property type="entry name" value="PGP-like_dom2"/>
</dbReference>